<organism evidence="1 2">
    <name type="scientific">Chitinophaga dinghuensis</name>
    <dbReference type="NCBI Taxonomy" id="1539050"/>
    <lineage>
        <taxon>Bacteria</taxon>
        <taxon>Pseudomonadati</taxon>
        <taxon>Bacteroidota</taxon>
        <taxon>Chitinophagia</taxon>
        <taxon>Chitinophagales</taxon>
        <taxon>Chitinophagaceae</taxon>
        <taxon>Chitinophaga</taxon>
    </lineage>
</organism>
<accession>A0A327WDW5</accession>
<dbReference type="EMBL" id="QLMA01000002">
    <property type="protein sequence ID" value="RAJ85586.1"/>
    <property type="molecule type" value="Genomic_DNA"/>
</dbReference>
<protein>
    <recommendedName>
        <fullName evidence="3">SIR2-like protein</fullName>
    </recommendedName>
</protein>
<dbReference type="RefSeq" id="WP_111591238.1">
    <property type="nucleotide sequence ID" value="NZ_QLMA01000002.1"/>
</dbReference>
<dbReference type="Proteomes" id="UP000249819">
    <property type="component" value="Unassembled WGS sequence"/>
</dbReference>
<dbReference type="OrthoDB" id="198887at2"/>
<gene>
    <name evidence="1" type="ORF">CLV59_102291</name>
</gene>
<evidence type="ECO:0000313" key="1">
    <source>
        <dbReference type="EMBL" id="RAJ85586.1"/>
    </source>
</evidence>
<proteinExistence type="predicted"/>
<name>A0A327WDW5_9BACT</name>
<evidence type="ECO:0008006" key="3">
    <source>
        <dbReference type="Google" id="ProtNLM"/>
    </source>
</evidence>
<keyword evidence="2" id="KW-1185">Reference proteome</keyword>
<reference evidence="1 2" key="1">
    <citation type="submission" date="2018-06" db="EMBL/GenBank/DDBJ databases">
        <title>Genomic Encyclopedia of Archaeal and Bacterial Type Strains, Phase II (KMG-II): from individual species to whole genera.</title>
        <authorList>
            <person name="Goeker M."/>
        </authorList>
    </citation>
    <scope>NUCLEOTIDE SEQUENCE [LARGE SCALE GENOMIC DNA]</scope>
    <source>
        <strain evidence="1 2">DSM 29821</strain>
    </source>
</reference>
<dbReference type="AlphaFoldDB" id="A0A327WDW5"/>
<comment type="caution">
    <text evidence="1">The sequence shown here is derived from an EMBL/GenBank/DDBJ whole genome shotgun (WGS) entry which is preliminary data.</text>
</comment>
<evidence type="ECO:0000313" key="2">
    <source>
        <dbReference type="Proteomes" id="UP000249819"/>
    </source>
</evidence>
<sequence>MKNLVLLIGNDINNISAGQSWKDLLQDILTFCHIKDCVEIDDKKPFPLLYEEIFLTAIRKQKIREKDLKAFIASKTAEIRPNEIHHAIRALQPHDVLTTNYEFTLEGSTPMDNTSLIREKFYSIFRKYTMDNINYWHIHGDCLNPMSINLGFEHYGGQLQLMRNYVVTGTMYTNPEVPKLSLLRRMHNNQVFHHSWIDLFFTKDIHIFGLSLDFVETDLWWLLTYRARQKFHHKNISVPNQLYYYIPEEYVLTSKFKLDLLKANDVNVVSLPGKNKLAYYKGIINRLSDIKHNTVADSNKKTVLYT</sequence>